<dbReference type="PANTHER" id="PTHR31123:SF1">
    <property type="entry name" value="ACCUMULATION OF DYADS PROTEIN 2-RELATED"/>
    <property type="match status" value="1"/>
</dbReference>
<accession>A0A542ZG70</accession>
<feature type="transmembrane region" description="Helical" evidence="6">
    <location>
        <begin position="123"/>
        <end position="143"/>
    </location>
</feature>
<keyword evidence="3 6" id="KW-0812">Transmembrane</keyword>
<comment type="similarity">
    <text evidence="2">Belongs to the acetate uptake transporter (AceTr) (TC 2.A.96) family.</text>
</comment>
<keyword evidence="8" id="KW-1185">Reference proteome</keyword>
<evidence type="ECO:0000256" key="6">
    <source>
        <dbReference type="SAM" id="Phobius"/>
    </source>
</evidence>
<reference evidence="7 8" key="1">
    <citation type="submission" date="2019-06" db="EMBL/GenBank/DDBJ databases">
        <title>Sequencing the genomes of 1000 actinobacteria strains.</title>
        <authorList>
            <person name="Klenk H.-P."/>
        </authorList>
    </citation>
    <scope>NUCLEOTIDE SEQUENCE [LARGE SCALE GENOMIC DNA]</scope>
    <source>
        <strain evidence="7 8">DSM 18082</strain>
    </source>
</reference>
<dbReference type="PANTHER" id="PTHR31123">
    <property type="entry name" value="ACCUMULATION OF DYADS PROTEIN 2-RELATED"/>
    <property type="match status" value="1"/>
</dbReference>
<dbReference type="EMBL" id="VFOQ01000001">
    <property type="protein sequence ID" value="TQL59335.1"/>
    <property type="molecule type" value="Genomic_DNA"/>
</dbReference>
<feature type="transmembrane region" description="Helical" evidence="6">
    <location>
        <begin position="92"/>
        <end position="111"/>
    </location>
</feature>
<name>A0A542ZG70_9MICO</name>
<dbReference type="RefSeq" id="WP_246092024.1">
    <property type="nucleotide sequence ID" value="NZ_BAAAKX010000013.1"/>
</dbReference>
<organism evidence="7 8">
    <name type="scientific">Oryzihumus leptocrescens</name>
    <dbReference type="NCBI Taxonomy" id="297536"/>
    <lineage>
        <taxon>Bacteria</taxon>
        <taxon>Bacillati</taxon>
        <taxon>Actinomycetota</taxon>
        <taxon>Actinomycetes</taxon>
        <taxon>Micrococcales</taxon>
        <taxon>Intrasporangiaceae</taxon>
        <taxon>Oryzihumus</taxon>
    </lineage>
</organism>
<evidence type="ECO:0000256" key="3">
    <source>
        <dbReference type="ARBA" id="ARBA00022692"/>
    </source>
</evidence>
<sequence length="225" mass="23436">MSDSRITTPTAGMTTAAEPLAPAAAPVAEAAVADPAPLGLAGFAMTTMVLSVVNAGLMNAAIAPTVLGLALFYGGGTQFFAGMWEFRRGNTFGAVAFSSYGAFWLSYWFLATFSLRAVPIGQIHSAVGIYLLGWTIFTAYMTMGALRVSGAVTAVFALLTLTFLFLTIGAFGSTVPATSSWTKIGGWLGLATAAAAWYTSFAAVTNSTWKRTVLPTWPMPATGRS</sequence>
<proteinExistence type="inferred from homology"/>
<evidence type="ECO:0000256" key="4">
    <source>
        <dbReference type="ARBA" id="ARBA00022989"/>
    </source>
</evidence>
<feature type="transmembrane region" description="Helical" evidence="6">
    <location>
        <begin position="48"/>
        <end position="72"/>
    </location>
</feature>
<dbReference type="NCBIfam" id="NF038013">
    <property type="entry name" value="AceTr_1"/>
    <property type="match status" value="1"/>
</dbReference>
<dbReference type="AlphaFoldDB" id="A0A542ZG70"/>
<evidence type="ECO:0000313" key="8">
    <source>
        <dbReference type="Proteomes" id="UP000319514"/>
    </source>
</evidence>
<evidence type="ECO:0000256" key="5">
    <source>
        <dbReference type="ARBA" id="ARBA00023136"/>
    </source>
</evidence>
<evidence type="ECO:0000256" key="2">
    <source>
        <dbReference type="ARBA" id="ARBA00005587"/>
    </source>
</evidence>
<dbReference type="Proteomes" id="UP000319514">
    <property type="component" value="Unassembled WGS sequence"/>
</dbReference>
<evidence type="ECO:0000313" key="7">
    <source>
        <dbReference type="EMBL" id="TQL59335.1"/>
    </source>
</evidence>
<dbReference type="GO" id="GO:0005886">
    <property type="term" value="C:plasma membrane"/>
    <property type="evidence" value="ECO:0007669"/>
    <property type="project" value="TreeGrafter"/>
</dbReference>
<feature type="transmembrane region" description="Helical" evidence="6">
    <location>
        <begin position="184"/>
        <end position="204"/>
    </location>
</feature>
<dbReference type="Pfam" id="PF01184">
    <property type="entry name" value="Gpr1_Fun34_YaaH"/>
    <property type="match status" value="1"/>
</dbReference>
<dbReference type="GO" id="GO:0015123">
    <property type="term" value="F:acetate transmembrane transporter activity"/>
    <property type="evidence" value="ECO:0007669"/>
    <property type="project" value="TreeGrafter"/>
</dbReference>
<comment type="subcellular location">
    <subcellularLocation>
        <location evidence="1">Membrane</location>
        <topology evidence="1">Multi-pass membrane protein</topology>
    </subcellularLocation>
</comment>
<keyword evidence="4 6" id="KW-1133">Transmembrane helix</keyword>
<protein>
    <submittedName>
        <fullName evidence="7">Uncharacterized protein</fullName>
    </submittedName>
</protein>
<gene>
    <name evidence="7" type="ORF">FB474_0689</name>
</gene>
<comment type="caution">
    <text evidence="7">The sequence shown here is derived from an EMBL/GenBank/DDBJ whole genome shotgun (WGS) entry which is preliminary data.</text>
</comment>
<keyword evidence="5 6" id="KW-0472">Membrane</keyword>
<dbReference type="InterPro" id="IPR051633">
    <property type="entry name" value="AceTr"/>
</dbReference>
<evidence type="ECO:0000256" key="1">
    <source>
        <dbReference type="ARBA" id="ARBA00004141"/>
    </source>
</evidence>
<dbReference type="InterPro" id="IPR000791">
    <property type="entry name" value="Gpr1/Fun34/SatP-like"/>
</dbReference>
<feature type="transmembrane region" description="Helical" evidence="6">
    <location>
        <begin position="150"/>
        <end position="172"/>
    </location>
</feature>